<comment type="caution">
    <text evidence="8">The sequence shown here is derived from an EMBL/GenBank/DDBJ whole genome shotgun (WGS) entry which is preliminary data.</text>
</comment>
<feature type="transmembrane region" description="Helical" evidence="6">
    <location>
        <begin position="35"/>
        <end position="54"/>
    </location>
</feature>
<dbReference type="EMBL" id="LASV01000007">
    <property type="protein sequence ID" value="KKA25867.1"/>
    <property type="molecule type" value="Genomic_DNA"/>
</dbReference>
<keyword evidence="9" id="KW-1185">Reference proteome</keyword>
<keyword evidence="4 6" id="KW-1133">Transmembrane helix</keyword>
<dbReference type="GO" id="GO:0022857">
    <property type="term" value="F:transmembrane transporter activity"/>
    <property type="evidence" value="ECO:0007669"/>
    <property type="project" value="InterPro"/>
</dbReference>
<feature type="transmembrane region" description="Helical" evidence="6">
    <location>
        <begin position="335"/>
        <end position="355"/>
    </location>
</feature>
<keyword evidence="5 6" id="KW-0472">Membrane</keyword>
<organism evidence="8 9">
    <name type="scientific">Rasamsonia emersonii (strain ATCC 16479 / CBS 393.64 / IMI 116815)</name>
    <dbReference type="NCBI Taxonomy" id="1408163"/>
    <lineage>
        <taxon>Eukaryota</taxon>
        <taxon>Fungi</taxon>
        <taxon>Dikarya</taxon>
        <taxon>Ascomycota</taxon>
        <taxon>Pezizomycotina</taxon>
        <taxon>Eurotiomycetes</taxon>
        <taxon>Eurotiomycetidae</taxon>
        <taxon>Eurotiales</taxon>
        <taxon>Trichocomaceae</taxon>
        <taxon>Rasamsonia</taxon>
    </lineage>
</organism>
<dbReference type="GO" id="GO:0016020">
    <property type="term" value="C:membrane"/>
    <property type="evidence" value="ECO:0007669"/>
    <property type="project" value="UniProtKB-SubCell"/>
</dbReference>
<dbReference type="PANTHER" id="PTHR43791">
    <property type="entry name" value="PERMEASE-RELATED"/>
    <property type="match status" value="1"/>
</dbReference>
<dbReference type="PROSITE" id="PS50850">
    <property type="entry name" value="MFS"/>
    <property type="match status" value="1"/>
</dbReference>
<dbReference type="RefSeq" id="XP_013332479.1">
    <property type="nucleotide sequence ID" value="XM_013477025.1"/>
</dbReference>
<dbReference type="PANTHER" id="PTHR43791:SF54">
    <property type="entry name" value="MAJOR FACILITATOR SUPERFAMILY (MFS) PROFILE DOMAIN-CONTAINING PROTEIN-RELATED"/>
    <property type="match status" value="1"/>
</dbReference>
<evidence type="ECO:0000256" key="1">
    <source>
        <dbReference type="ARBA" id="ARBA00004141"/>
    </source>
</evidence>
<feature type="transmembrane region" description="Helical" evidence="6">
    <location>
        <begin position="296"/>
        <end position="314"/>
    </location>
</feature>
<feature type="transmembrane region" description="Helical" evidence="6">
    <location>
        <begin position="60"/>
        <end position="83"/>
    </location>
</feature>
<comment type="subcellular location">
    <subcellularLocation>
        <location evidence="1">Membrane</location>
        <topology evidence="1">Multi-pass membrane protein</topology>
    </subcellularLocation>
</comment>
<sequence length="422" mass="47395">MSLRRCFSLRISFSLTAEIPSNYVLERYFTHRPSLWVGTITFFWGVLMTLHGVVHNFGSLLTLRLLMGAFEAGFFPAAVLIMNKWYLKFELSARVAIYYAGAAISGAFSGLLAYALAKMDGIAGVAGWRWIFIIEGIITAVFGLLVLVILIDTPERPNRWLTADERRYCELRLKVEQSAQTQNDNWGQQRFTWRALWDIFTDWQFYPMAFVFWSNTVTGYGLKFTMPQIIQNMGFSSSNAQLMTIPPYCCGAISAYVFGRLSDKFRRRSYFLLIPQTCLVIAFAILAPLAPKIKSHVGVCFFAVILACIGLYPIQPGSSSWIANNLAGRVRRAIGLAYAFSLTNVGSVGGSYIYIASEAPSYPTGFGCSLAFSVAGIIAVIVLDLNYSRLNRKRSRMSEEEIRRKYSDEQLASMGDKSPLFR</sequence>
<evidence type="ECO:0000256" key="2">
    <source>
        <dbReference type="ARBA" id="ARBA00022448"/>
    </source>
</evidence>
<dbReference type="Gene3D" id="1.20.1250.20">
    <property type="entry name" value="MFS general substrate transporter like domains"/>
    <property type="match status" value="2"/>
</dbReference>
<dbReference type="OrthoDB" id="2962993at2759"/>
<evidence type="ECO:0000313" key="8">
    <source>
        <dbReference type="EMBL" id="KKA25867.1"/>
    </source>
</evidence>
<feature type="transmembrane region" description="Helical" evidence="6">
    <location>
        <begin position="270"/>
        <end position="290"/>
    </location>
</feature>
<evidence type="ECO:0000256" key="5">
    <source>
        <dbReference type="ARBA" id="ARBA00023136"/>
    </source>
</evidence>
<dbReference type="InterPro" id="IPR036259">
    <property type="entry name" value="MFS_trans_sf"/>
</dbReference>
<dbReference type="AlphaFoldDB" id="A0A0F4Z5T1"/>
<dbReference type="InterPro" id="IPR020846">
    <property type="entry name" value="MFS_dom"/>
</dbReference>
<protein>
    <submittedName>
        <fullName evidence="8">MFS transporter</fullName>
    </submittedName>
</protein>
<dbReference type="STRING" id="1408163.A0A0F4Z5T1"/>
<dbReference type="Proteomes" id="UP000053958">
    <property type="component" value="Unassembled WGS sequence"/>
</dbReference>
<evidence type="ECO:0000256" key="3">
    <source>
        <dbReference type="ARBA" id="ARBA00022692"/>
    </source>
</evidence>
<reference evidence="8 9" key="1">
    <citation type="submission" date="2015-04" db="EMBL/GenBank/DDBJ databases">
        <authorList>
            <person name="Heijne W.H."/>
            <person name="Fedorova N.D."/>
            <person name="Nierman W.C."/>
            <person name="Vollebregt A.W."/>
            <person name="Zhao Z."/>
            <person name="Wu L."/>
            <person name="Kumar M."/>
            <person name="Stam H."/>
            <person name="van den Berg M.A."/>
            <person name="Pel H.J."/>
        </authorList>
    </citation>
    <scope>NUCLEOTIDE SEQUENCE [LARGE SCALE GENOMIC DNA]</scope>
    <source>
        <strain evidence="8 9">CBS 393.64</strain>
    </source>
</reference>
<feature type="transmembrane region" description="Helical" evidence="6">
    <location>
        <begin position="128"/>
        <end position="151"/>
    </location>
</feature>
<name>A0A0F4Z5T1_RASE3</name>
<feature type="domain" description="Major facilitator superfamily (MFS) profile" evidence="7">
    <location>
        <begin position="1"/>
        <end position="394"/>
    </location>
</feature>
<keyword evidence="2" id="KW-0813">Transport</keyword>
<dbReference type="InterPro" id="IPR011701">
    <property type="entry name" value="MFS"/>
</dbReference>
<proteinExistence type="predicted"/>
<dbReference type="GeneID" id="25312134"/>
<keyword evidence="3 6" id="KW-0812">Transmembrane</keyword>
<dbReference type="FunFam" id="1.20.1250.20:FF:000013">
    <property type="entry name" value="MFS general substrate transporter"/>
    <property type="match status" value="1"/>
</dbReference>
<evidence type="ECO:0000313" key="9">
    <source>
        <dbReference type="Proteomes" id="UP000053958"/>
    </source>
</evidence>
<dbReference type="Pfam" id="PF07690">
    <property type="entry name" value="MFS_1"/>
    <property type="match status" value="1"/>
</dbReference>
<feature type="transmembrane region" description="Helical" evidence="6">
    <location>
        <begin position="95"/>
        <end position="116"/>
    </location>
</feature>
<evidence type="ECO:0000256" key="4">
    <source>
        <dbReference type="ARBA" id="ARBA00022989"/>
    </source>
</evidence>
<dbReference type="SUPFAM" id="SSF103473">
    <property type="entry name" value="MFS general substrate transporter"/>
    <property type="match status" value="1"/>
</dbReference>
<feature type="transmembrane region" description="Helical" evidence="6">
    <location>
        <begin position="361"/>
        <end position="387"/>
    </location>
</feature>
<evidence type="ECO:0000256" key="6">
    <source>
        <dbReference type="SAM" id="Phobius"/>
    </source>
</evidence>
<gene>
    <name evidence="8" type="ORF">T310_0070</name>
</gene>
<evidence type="ECO:0000259" key="7">
    <source>
        <dbReference type="PROSITE" id="PS50850"/>
    </source>
</evidence>
<accession>A0A0F4Z5T1</accession>